<accession>A0A6M7U7T8</accession>
<sequence length="66" mass="7322">MAQWRVLRLAAAAVQNPQRAELIGDIIFFPRTRSKWNEMAAFPGRELVSHSSQMAEKSMTSAAGTC</sequence>
<evidence type="ECO:0000313" key="2">
    <source>
        <dbReference type="Proteomes" id="UP000093737"/>
    </source>
</evidence>
<gene>
    <name evidence="1" type="ORF">A8145_25405</name>
</gene>
<protein>
    <submittedName>
        <fullName evidence="1">Uncharacterized protein</fullName>
    </submittedName>
</protein>
<organism evidence="1 2">
    <name type="scientific">Rhizobium loti</name>
    <name type="common">Mesorhizobium loti</name>
    <dbReference type="NCBI Taxonomy" id="381"/>
    <lineage>
        <taxon>Bacteria</taxon>
        <taxon>Pseudomonadati</taxon>
        <taxon>Pseudomonadota</taxon>
        <taxon>Alphaproteobacteria</taxon>
        <taxon>Hyphomicrobiales</taxon>
        <taxon>Phyllobacteriaceae</taxon>
        <taxon>Mesorhizobium</taxon>
    </lineage>
</organism>
<dbReference type="EMBL" id="LYTK01000023">
    <property type="protein sequence ID" value="OBQ59003.1"/>
    <property type="molecule type" value="Genomic_DNA"/>
</dbReference>
<proteinExistence type="predicted"/>
<evidence type="ECO:0000313" key="1">
    <source>
        <dbReference type="EMBL" id="OBQ59003.1"/>
    </source>
</evidence>
<reference evidence="1 2" key="1">
    <citation type="submission" date="2016-05" db="EMBL/GenBank/DDBJ databases">
        <authorList>
            <person name="Ramsay J.P."/>
        </authorList>
    </citation>
    <scope>NUCLEOTIDE SEQUENCE [LARGE SCALE GENOMIC DNA]</scope>
    <source>
        <strain evidence="1 2">NZP2042</strain>
    </source>
</reference>
<comment type="caution">
    <text evidence="1">The sequence shown here is derived from an EMBL/GenBank/DDBJ whole genome shotgun (WGS) entry which is preliminary data.</text>
</comment>
<dbReference type="AlphaFoldDB" id="A0A6M7U7T8"/>
<dbReference type="Proteomes" id="UP000093737">
    <property type="component" value="Unassembled WGS sequence"/>
</dbReference>
<name>A0A6M7U7T8_RHILI</name>